<dbReference type="PRINTS" id="PR00032">
    <property type="entry name" value="HTHARAC"/>
</dbReference>
<dbReference type="InterPro" id="IPR018060">
    <property type="entry name" value="HTH_AraC"/>
</dbReference>
<evidence type="ECO:0000313" key="5">
    <source>
        <dbReference type="EMBL" id="GHB41241.1"/>
    </source>
</evidence>
<comment type="caution">
    <text evidence="5">The sequence shown here is derived from an EMBL/GenBank/DDBJ whole genome shotgun (WGS) entry which is preliminary data.</text>
</comment>
<feature type="domain" description="HTH araC/xylS-type" evidence="4">
    <location>
        <begin position="15"/>
        <end position="113"/>
    </location>
</feature>
<evidence type="ECO:0000313" key="6">
    <source>
        <dbReference type="Proteomes" id="UP000637980"/>
    </source>
</evidence>
<keyword evidence="2" id="KW-0238">DNA-binding</keyword>
<organism evidence="5 6">
    <name type="scientific">Pseudovibrio japonicus</name>
    <dbReference type="NCBI Taxonomy" id="366534"/>
    <lineage>
        <taxon>Bacteria</taxon>
        <taxon>Pseudomonadati</taxon>
        <taxon>Pseudomonadota</taxon>
        <taxon>Alphaproteobacteria</taxon>
        <taxon>Hyphomicrobiales</taxon>
        <taxon>Stappiaceae</taxon>
        <taxon>Pseudovibrio</taxon>
    </lineage>
</organism>
<dbReference type="InterPro" id="IPR029442">
    <property type="entry name" value="GyrI-like"/>
</dbReference>
<dbReference type="PANTHER" id="PTHR40055:SF1">
    <property type="entry name" value="TRANSCRIPTIONAL REGULATOR YGIV-RELATED"/>
    <property type="match status" value="1"/>
</dbReference>
<dbReference type="InterPro" id="IPR011256">
    <property type="entry name" value="Reg_factor_effector_dom_sf"/>
</dbReference>
<dbReference type="Gene3D" id="1.10.10.60">
    <property type="entry name" value="Homeodomain-like"/>
    <property type="match status" value="1"/>
</dbReference>
<dbReference type="PROSITE" id="PS01124">
    <property type="entry name" value="HTH_ARAC_FAMILY_2"/>
    <property type="match status" value="1"/>
</dbReference>
<dbReference type="SUPFAM" id="SSF46689">
    <property type="entry name" value="Homeodomain-like"/>
    <property type="match status" value="2"/>
</dbReference>
<dbReference type="SUPFAM" id="SSF55136">
    <property type="entry name" value="Probable bacterial effector-binding domain"/>
    <property type="match status" value="1"/>
</dbReference>
<dbReference type="InterPro" id="IPR020449">
    <property type="entry name" value="Tscrpt_reg_AraC-type_HTH"/>
</dbReference>
<dbReference type="SMART" id="SM00342">
    <property type="entry name" value="HTH_ARAC"/>
    <property type="match status" value="1"/>
</dbReference>
<dbReference type="EMBL" id="BMXE01000006">
    <property type="protein sequence ID" value="GHB41241.1"/>
    <property type="molecule type" value="Genomic_DNA"/>
</dbReference>
<evidence type="ECO:0000256" key="1">
    <source>
        <dbReference type="ARBA" id="ARBA00023015"/>
    </source>
</evidence>
<keyword evidence="6" id="KW-1185">Reference proteome</keyword>
<dbReference type="Pfam" id="PF06445">
    <property type="entry name" value="GyrI-like"/>
    <property type="match status" value="1"/>
</dbReference>
<proteinExistence type="predicted"/>
<protein>
    <submittedName>
        <fullName evidence="5">AraC family transcriptional regulator</fullName>
    </submittedName>
</protein>
<evidence type="ECO:0000259" key="4">
    <source>
        <dbReference type="PROSITE" id="PS01124"/>
    </source>
</evidence>
<name>A0ABQ3EM09_9HYPH</name>
<dbReference type="SMART" id="SM00871">
    <property type="entry name" value="AraC_E_bind"/>
    <property type="match status" value="1"/>
</dbReference>
<evidence type="ECO:0000256" key="3">
    <source>
        <dbReference type="ARBA" id="ARBA00023163"/>
    </source>
</evidence>
<dbReference type="Proteomes" id="UP000637980">
    <property type="component" value="Unassembled WGS sequence"/>
</dbReference>
<dbReference type="RefSeq" id="WP_189437924.1">
    <property type="nucleotide sequence ID" value="NZ_BMXE01000006.1"/>
</dbReference>
<dbReference type="InterPro" id="IPR010499">
    <property type="entry name" value="AraC_E-bd"/>
</dbReference>
<gene>
    <name evidence="5" type="ORF">GCM10007094_33350</name>
</gene>
<dbReference type="InterPro" id="IPR050908">
    <property type="entry name" value="SmbC-like"/>
</dbReference>
<evidence type="ECO:0000256" key="2">
    <source>
        <dbReference type="ARBA" id="ARBA00023125"/>
    </source>
</evidence>
<accession>A0ABQ3EM09</accession>
<dbReference type="PANTHER" id="PTHR40055">
    <property type="entry name" value="TRANSCRIPTIONAL REGULATOR YGIV-RELATED"/>
    <property type="match status" value="1"/>
</dbReference>
<keyword evidence="1" id="KW-0805">Transcription regulation</keyword>
<reference evidence="6" key="1">
    <citation type="journal article" date="2019" name="Int. J. Syst. Evol. Microbiol.">
        <title>The Global Catalogue of Microorganisms (GCM) 10K type strain sequencing project: providing services to taxonomists for standard genome sequencing and annotation.</title>
        <authorList>
            <consortium name="The Broad Institute Genomics Platform"/>
            <consortium name="The Broad Institute Genome Sequencing Center for Infectious Disease"/>
            <person name="Wu L."/>
            <person name="Ma J."/>
        </authorList>
    </citation>
    <scope>NUCLEOTIDE SEQUENCE [LARGE SCALE GENOMIC DNA]</scope>
    <source>
        <strain evidence="6">KCTC 12861</strain>
    </source>
</reference>
<dbReference type="Gene3D" id="3.20.80.10">
    <property type="entry name" value="Regulatory factor, effector binding domain"/>
    <property type="match status" value="1"/>
</dbReference>
<keyword evidence="3" id="KW-0804">Transcription</keyword>
<dbReference type="InterPro" id="IPR009057">
    <property type="entry name" value="Homeodomain-like_sf"/>
</dbReference>
<dbReference type="Pfam" id="PF12833">
    <property type="entry name" value="HTH_18"/>
    <property type="match status" value="1"/>
</dbReference>
<sequence>MKAGQSKAAYEKRMLRVLEYIYDNLDGDLSLDTLADVACMSRFHWHRVFQSMRGETLATAIRRIRLNRAALDLLQSDAAVTEIAERYGYPSAQSFSRAFKGEYGVAPGQFRENKSTTPALASARNDVFTMHPVEIREMPERYLQALSHRGSYGNMGAIFSKLAAMLSSRGVIRNCGPFIGIYYDDPAIVPEDELRSYAGAVVPNSLENTSGLEPLVIPACRCAVLRHQGAYAGLQAAFSYLYGVWLPSSGEEAADQPCYEIFLNSLTNTSTEDLLVEICLPLQ</sequence>